<name>A0ACB9NF14_BAUVA</name>
<evidence type="ECO:0000313" key="2">
    <source>
        <dbReference type="Proteomes" id="UP000828941"/>
    </source>
</evidence>
<sequence>MEMESMELNRSRDVPGSFPECGAIFMSNINTMKECFEKSIFGLPYSQSAFVGGVKEGMLLFLFEHEERKLYGLFEAISDGDTDIVPQAYTSSGKQFPAQVKFSIIWHCASLSEDEFRGAIQDNYFEKYKINYGLSKNQIQSLVWLFNSTKFKVPKPLRMNKSEDREWYYKCSTSEIEISRSKLNKNVGISRYEFYVGQQHSLCCGDLNGTGSKFQCHQAYDPDYPGYHEPATFQEEKEMLSISSRNASADVEDFIPLSSPDHSDPEEEEVGSIKHKCSGEKQIDEGPFLPIPHLPFLPNLRSEAFDQLKMENPHASSSLDVSPYHRMDDTFSALPMSDPNDSQSKGRSNHSKMLLSKRMYSDSTNIRTSAFSRLNFSSKDMSQKNLKDASVNDVSRVNQHSLGQGGKMENVKPRKYETEDCKMNNRTSVFMRLTAAAGTASQEVHNVTSLQRGIGVLKKRKRNGDIRYDVQEGGYKDDMSVSEIMEKLRQRHSSWKMMMKMDDSLKRGIEYCRMKKKLDVFSRLSFSGNGGRMKRLVTSFDRGKKETQKYNRYVYKPITTLQRNDEHEAGRICCMADTELNAFMTTIAREDS</sequence>
<organism evidence="1 2">
    <name type="scientific">Bauhinia variegata</name>
    <name type="common">Purple orchid tree</name>
    <name type="synonym">Phanera variegata</name>
    <dbReference type="NCBI Taxonomy" id="167791"/>
    <lineage>
        <taxon>Eukaryota</taxon>
        <taxon>Viridiplantae</taxon>
        <taxon>Streptophyta</taxon>
        <taxon>Embryophyta</taxon>
        <taxon>Tracheophyta</taxon>
        <taxon>Spermatophyta</taxon>
        <taxon>Magnoliopsida</taxon>
        <taxon>eudicotyledons</taxon>
        <taxon>Gunneridae</taxon>
        <taxon>Pentapetalae</taxon>
        <taxon>rosids</taxon>
        <taxon>fabids</taxon>
        <taxon>Fabales</taxon>
        <taxon>Fabaceae</taxon>
        <taxon>Cercidoideae</taxon>
        <taxon>Cercideae</taxon>
        <taxon>Bauhiniinae</taxon>
        <taxon>Bauhinia</taxon>
    </lineage>
</organism>
<keyword evidence="2" id="KW-1185">Reference proteome</keyword>
<dbReference type="Proteomes" id="UP000828941">
    <property type="component" value="Chromosome 7"/>
</dbReference>
<accession>A0ACB9NF14</accession>
<proteinExistence type="predicted"/>
<dbReference type="EMBL" id="CM039432">
    <property type="protein sequence ID" value="KAI4333305.1"/>
    <property type="molecule type" value="Genomic_DNA"/>
</dbReference>
<protein>
    <submittedName>
        <fullName evidence="1">Uncharacterized protein</fullName>
    </submittedName>
</protein>
<reference evidence="1 2" key="1">
    <citation type="journal article" date="2022" name="DNA Res.">
        <title>Chromosomal-level genome assembly of the orchid tree Bauhinia variegata (Leguminosae; Cercidoideae) supports the allotetraploid origin hypothesis of Bauhinia.</title>
        <authorList>
            <person name="Zhong Y."/>
            <person name="Chen Y."/>
            <person name="Zheng D."/>
            <person name="Pang J."/>
            <person name="Liu Y."/>
            <person name="Luo S."/>
            <person name="Meng S."/>
            <person name="Qian L."/>
            <person name="Wei D."/>
            <person name="Dai S."/>
            <person name="Zhou R."/>
        </authorList>
    </citation>
    <scope>NUCLEOTIDE SEQUENCE [LARGE SCALE GENOMIC DNA]</scope>
    <source>
        <strain evidence="1">BV-YZ2020</strain>
    </source>
</reference>
<comment type="caution">
    <text evidence="1">The sequence shown here is derived from an EMBL/GenBank/DDBJ whole genome shotgun (WGS) entry which is preliminary data.</text>
</comment>
<evidence type="ECO:0000313" key="1">
    <source>
        <dbReference type="EMBL" id="KAI4333305.1"/>
    </source>
</evidence>
<gene>
    <name evidence="1" type="ORF">L6164_018133</name>
</gene>